<feature type="region of interest" description="Disordered" evidence="7">
    <location>
        <begin position="1"/>
        <end position="47"/>
    </location>
</feature>
<feature type="transmembrane region" description="Helical" evidence="8">
    <location>
        <begin position="318"/>
        <end position="343"/>
    </location>
</feature>
<comment type="caution">
    <text evidence="11">The sequence shown here is derived from an EMBL/GenBank/DDBJ whole genome shotgun (WGS) entry which is preliminary data.</text>
</comment>
<keyword evidence="11" id="KW-0067">ATP-binding</keyword>
<evidence type="ECO:0000259" key="9">
    <source>
        <dbReference type="Pfam" id="PF02687"/>
    </source>
</evidence>
<feature type="compositionally biased region" description="Basic and acidic residues" evidence="7">
    <location>
        <begin position="1"/>
        <end position="11"/>
    </location>
</feature>
<dbReference type="GO" id="GO:0005886">
    <property type="term" value="C:plasma membrane"/>
    <property type="evidence" value="ECO:0007669"/>
    <property type="project" value="UniProtKB-SubCell"/>
</dbReference>
<dbReference type="InterPro" id="IPR003838">
    <property type="entry name" value="ABC3_permease_C"/>
</dbReference>
<evidence type="ECO:0000256" key="4">
    <source>
        <dbReference type="ARBA" id="ARBA00022989"/>
    </source>
</evidence>
<dbReference type="InterPro" id="IPR050250">
    <property type="entry name" value="Macrolide_Exporter_MacB"/>
</dbReference>
<keyword evidence="4 8" id="KW-1133">Transmembrane helix</keyword>
<accession>A0A644XX32</accession>
<dbReference type="PANTHER" id="PTHR30572:SF4">
    <property type="entry name" value="ABC TRANSPORTER PERMEASE YTRF"/>
    <property type="match status" value="1"/>
</dbReference>
<dbReference type="GO" id="GO:0005524">
    <property type="term" value="F:ATP binding"/>
    <property type="evidence" value="ECO:0007669"/>
    <property type="project" value="UniProtKB-KW"/>
</dbReference>
<evidence type="ECO:0000256" key="3">
    <source>
        <dbReference type="ARBA" id="ARBA00022692"/>
    </source>
</evidence>
<keyword evidence="11" id="KW-0378">Hydrolase</keyword>
<keyword evidence="3 8" id="KW-0812">Transmembrane</keyword>
<feature type="domain" description="MacB-like periplasmic core" evidence="10">
    <location>
        <begin position="70"/>
        <end position="281"/>
    </location>
</feature>
<keyword evidence="5 8" id="KW-0472">Membrane</keyword>
<gene>
    <name evidence="11" type="primary">macB_38</name>
    <name evidence="11" type="ORF">SDC9_65260</name>
</gene>
<dbReference type="PANTHER" id="PTHR30572">
    <property type="entry name" value="MEMBRANE COMPONENT OF TRANSPORTER-RELATED"/>
    <property type="match status" value="1"/>
</dbReference>
<dbReference type="AlphaFoldDB" id="A0A644XX32"/>
<evidence type="ECO:0000256" key="6">
    <source>
        <dbReference type="ARBA" id="ARBA00038076"/>
    </source>
</evidence>
<feature type="compositionally biased region" description="Basic residues" evidence="7">
    <location>
        <begin position="33"/>
        <end position="47"/>
    </location>
</feature>
<feature type="transmembrane region" description="Helical" evidence="8">
    <location>
        <begin position="367"/>
        <end position="391"/>
    </location>
</feature>
<organism evidence="11">
    <name type="scientific">bioreactor metagenome</name>
    <dbReference type="NCBI Taxonomy" id="1076179"/>
    <lineage>
        <taxon>unclassified sequences</taxon>
        <taxon>metagenomes</taxon>
        <taxon>ecological metagenomes</taxon>
    </lineage>
</organism>
<dbReference type="GO" id="GO:0016787">
    <property type="term" value="F:hydrolase activity"/>
    <property type="evidence" value="ECO:0007669"/>
    <property type="project" value="UniProtKB-KW"/>
</dbReference>
<evidence type="ECO:0000256" key="1">
    <source>
        <dbReference type="ARBA" id="ARBA00004651"/>
    </source>
</evidence>
<feature type="transmembrane region" description="Helical" evidence="8">
    <location>
        <begin position="71"/>
        <end position="94"/>
    </location>
</feature>
<evidence type="ECO:0000256" key="7">
    <source>
        <dbReference type="SAM" id="MobiDB-lite"/>
    </source>
</evidence>
<dbReference type="Pfam" id="PF02687">
    <property type="entry name" value="FtsX"/>
    <property type="match status" value="1"/>
</dbReference>
<dbReference type="InterPro" id="IPR025857">
    <property type="entry name" value="MacB_PCD"/>
</dbReference>
<keyword evidence="2" id="KW-1003">Cell membrane</keyword>
<dbReference type="EC" id="3.6.3.-" evidence="11"/>
<comment type="similarity">
    <text evidence="6">Belongs to the ABC-4 integral membrane protein family.</text>
</comment>
<evidence type="ECO:0000259" key="10">
    <source>
        <dbReference type="Pfam" id="PF12704"/>
    </source>
</evidence>
<evidence type="ECO:0000256" key="5">
    <source>
        <dbReference type="ARBA" id="ARBA00023136"/>
    </source>
</evidence>
<dbReference type="GO" id="GO:0022857">
    <property type="term" value="F:transmembrane transporter activity"/>
    <property type="evidence" value="ECO:0007669"/>
    <property type="project" value="TreeGrafter"/>
</dbReference>
<dbReference type="EMBL" id="VSSQ01003060">
    <property type="protein sequence ID" value="MPM18843.1"/>
    <property type="molecule type" value="Genomic_DNA"/>
</dbReference>
<reference evidence="11" key="1">
    <citation type="submission" date="2019-08" db="EMBL/GenBank/DDBJ databases">
        <authorList>
            <person name="Kucharzyk K."/>
            <person name="Murdoch R.W."/>
            <person name="Higgins S."/>
            <person name="Loffler F."/>
        </authorList>
    </citation>
    <scope>NUCLEOTIDE SEQUENCE</scope>
</reference>
<protein>
    <submittedName>
        <fullName evidence="11">Macrolide export ATP-binding/permease protein MacB</fullName>
        <ecNumber evidence="11">3.6.3.-</ecNumber>
    </submittedName>
</protein>
<proteinExistence type="inferred from homology"/>
<feature type="transmembrane region" description="Helical" evidence="8">
    <location>
        <begin position="397"/>
        <end position="425"/>
    </location>
</feature>
<keyword evidence="11" id="KW-0547">Nucleotide-binding</keyword>
<evidence type="ECO:0000256" key="2">
    <source>
        <dbReference type="ARBA" id="ARBA00022475"/>
    </source>
</evidence>
<evidence type="ECO:0000313" key="11">
    <source>
        <dbReference type="EMBL" id="MPM18843.1"/>
    </source>
</evidence>
<feature type="domain" description="ABC3 transporter permease C-terminal" evidence="9">
    <location>
        <begin position="323"/>
        <end position="435"/>
    </location>
</feature>
<dbReference type="Pfam" id="PF12704">
    <property type="entry name" value="MacB_PCD"/>
    <property type="match status" value="1"/>
</dbReference>
<name>A0A644XX32_9ZZZZ</name>
<comment type="subcellular location">
    <subcellularLocation>
        <location evidence="1">Cell membrane</location>
        <topology evidence="1">Multi-pass membrane protein</topology>
    </subcellularLocation>
</comment>
<sequence length="442" mass="47126">MSDIEAKREMPDTEVQPSETGRSQSGATDAGKAAKKPLFKRPKLHKPSGMKFSQAMKLALKSLSGSKVRSLLTMLGIIIGVAAVIVLVSLIGGFSNDLSSKFESLGTNLVSVNIRGRGGNLRVEPEDMIELADENSDVLAYCSPTVTVSADSIKYGAQELDTTTITGCNEDYPFIKSYTLSSGRFVCWQDVESRNKIVVIGSYVAQEFFANEDPLGSDIKINGDRYTVVGVLSEIADTTESSQDDVIIMPYTAAQRLSRFGMVNSYVMSSTSSDTAEEAISIIKAYLYKVFSNEDYYSVTSQSQMLEMVSELTGTLTLVLVGVAGISLLVGGIGIMNIMLVSVTERTREIGIRKSLGGKRRDIMRQFVIEAAVTSASGGIIGIIVGIAAAYGAGKIFGMSVAISAAAVIIAFSVSVAIGVVFGYFPAAKAASLNPIEALRYD</sequence>
<evidence type="ECO:0000256" key="8">
    <source>
        <dbReference type="SAM" id="Phobius"/>
    </source>
</evidence>
<feature type="compositionally biased region" description="Polar residues" evidence="7">
    <location>
        <begin position="15"/>
        <end position="27"/>
    </location>
</feature>